<dbReference type="Gene3D" id="1.10.390.10">
    <property type="entry name" value="Neutral Protease Domain 2"/>
    <property type="match status" value="1"/>
</dbReference>
<keyword evidence="2" id="KW-0732">Signal</keyword>
<sequence length="531" mass="57713">MQRRSIFFALSTAATIALSACSDQTGGSASSVASNLRAGDNDVPEMGLEQLGREGLEGREGVAGEGARPDFEARRSCTPGDDLENAPPVVDVDGLRAVPIDIRRLDATVVLDAKTRTAAVEVTLQFRMGATSGYPIFDLRQDIGEAFLNGTRLDPAKLGQHDFGGGAGASLRVIEKRLPACSRNELTLVYALNKPSAANSKAIGWAADSSRVTWDFWLSDLYAGRYLEQWFPANLIYDKFAFDLDLKLENSELPHSVVTNGEALKVGDAHWLIAYPKRFTAISPMLVLTPNDAVSTYDTTLELASGRSLELALVKENGITADLPALAAQIKGWVDEFTASTGEYAHGDRLTVYVWNNSSRSMEYDGATTSNLRSLEHELFHSWYARGVKPAGQNDGWIDEAWTVYNTDGVVAFEVKALDPQAPPVLLASANPWNRITAGASYGAGQKLFAGLAAEMGLDPLRRAMKRFYGRHALDVITTQELERFLYCTSRNEAVPAAFHRFVYGRSDAAPAPDPRVCRRGRGADELAATP</sequence>
<evidence type="ECO:0008006" key="5">
    <source>
        <dbReference type="Google" id="ProtNLM"/>
    </source>
</evidence>
<evidence type="ECO:0000256" key="1">
    <source>
        <dbReference type="SAM" id="MobiDB-lite"/>
    </source>
</evidence>
<feature type="chain" id="PRO_5047314681" description="Peptidase M1 membrane alanine aminopeptidase domain-containing protein" evidence="2">
    <location>
        <begin position="20"/>
        <end position="531"/>
    </location>
</feature>
<feature type="compositionally biased region" description="Basic and acidic residues" evidence="1">
    <location>
        <begin position="51"/>
        <end position="75"/>
    </location>
</feature>
<organism evidence="3 4">
    <name type="scientific">Pendulispora albinea</name>
    <dbReference type="NCBI Taxonomy" id="2741071"/>
    <lineage>
        <taxon>Bacteria</taxon>
        <taxon>Pseudomonadati</taxon>
        <taxon>Myxococcota</taxon>
        <taxon>Myxococcia</taxon>
        <taxon>Myxococcales</taxon>
        <taxon>Sorangiineae</taxon>
        <taxon>Pendulisporaceae</taxon>
        <taxon>Pendulispora</taxon>
    </lineage>
</organism>
<evidence type="ECO:0000256" key="2">
    <source>
        <dbReference type="SAM" id="SignalP"/>
    </source>
</evidence>
<reference evidence="3 4" key="1">
    <citation type="submission" date="2021-12" db="EMBL/GenBank/DDBJ databases">
        <title>Discovery of the Pendulisporaceae a myxobacterial family with distinct sporulation behavior and unique specialized metabolism.</title>
        <authorList>
            <person name="Garcia R."/>
            <person name="Popoff A."/>
            <person name="Bader C.D."/>
            <person name="Loehr J."/>
            <person name="Walesch S."/>
            <person name="Walt C."/>
            <person name="Boldt J."/>
            <person name="Bunk B."/>
            <person name="Haeckl F.J.F.P.J."/>
            <person name="Gunesch A.P."/>
            <person name="Birkelbach J."/>
            <person name="Nuebel U."/>
            <person name="Pietschmann T."/>
            <person name="Bach T."/>
            <person name="Mueller R."/>
        </authorList>
    </citation>
    <scope>NUCLEOTIDE SEQUENCE [LARGE SCALE GENOMIC DNA]</scope>
    <source>
        <strain evidence="3 4">MSr11954</strain>
    </source>
</reference>
<dbReference type="EMBL" id="CP089984">
    <property type="protein sequence ID" value="WXB16766.1"/>
    <property type="molecule type" value="Genomic_DNA"/>
</dbReference>
<feature type="compositionally biased region" description="Polar residues" evidence="1">
    <location>
        <begin position="24"/>
        <end position="34"/>
    </location>
</feature>
<name>A0ABZ2M5H3_9BACT</name>
<protein>
    <recommendedName>
        <fullName evidence="5">Peptidase M1 membrane alanine aminopeptidase domain-containing protein</fullName>
    </recommendedName>
</protein>
<accession>A0ABZ2M5H3</accession>
<evidence type="ECO:0000313" key="4">
    <source>
        <dbReference type="Proteomes" id="UP001370348"/>
    </source>
</evidence>
<feature type="signal peptide" evidence="2">
    <location>
        <begin position="1"/>
        <end position="19"/>
    </location>
</feature>
<dbReference type="PROSITE" id="PS51257">
    <property type="entry name" value="PROKAR_LIPOPROTEIN"/>
    <property type="match status" value="1"/>
</dbReference>
<proteinExistence type="predicted"/>
<dbReference type="RefSeq" id="WP_394826396.1">
    <property type="nucleotide sequence ID" value="NZ_CP089984.1"/>
</dbReference>
<dbReference type="InterPro" id="IPR027268">
    <property type="entry name" value="Peptidase_M4/M1_CTD_sf"/>
</dbReference>
<dbReference type="SUPFAM" id="SSF55486">
    <property type="entry name" value="Metalloproteases ('zincins'), catalytic domain"/>
    <property type="match status" value="1"/>
</dbReference>
<feature type="region of interest" description="Disordered" evidence="1">
    <location>
        <begin position="24"/>
        <end position="88"/>
    </location>
</feature>
<evidence type="ECO:0000313" key="3">
    <source>
        <dbReference type="EMBL" id="WXB16766.1"/>
    </source>
</evidence>
<keyword evidence="4" id="KW-1185">Reference proteome</keyword>
<dbReference type="Proteomes" id="UP001370348">
    <property type="component" value="Chromosome"/>
</dbReference>
<gene>
    <name evidence="3" type="ORF">LZC94_05685</name>
</gene>